<dbReference type="PANTHER" id="PTHR23354:SF68">
    <property type="entry name" value="NUCLEAR RECEPTOR COACTIVATOR 7"/>
    <property type="match status" value="1"/>
</dbReference>
<comment type="caution">
    <text evidence="2">The sequence shown here is derived from an EMBL/GenBank/DDBJ whole genome shotgun (WGS) entry which is preliminary data.</text>
</comment>
<dbReference type="AlphaFoldDB" id="A0A5C6PML2"/>
<evidence type="ECO:0000313" key="3">
    <source>
        <dbReference type="Proteomes" id="UP000324091"/>
    </source>
</evidence>
<gene>
    <name evidence="2" type="ORF">D4764_10G0005600</name>
</gene>
<dbReference type="Proteomes" id="UP000324091">
    <property type="component" value="Chromosome 10"/>
</dbReference>
<dbReference type="PANTHER" id="PTHR23354">
    <property type="entry name" value="NUCLEOLAR PROTEIN 7/ESTROGEN RECEPTOR COACTIVATOR-RELATED"/>
    <property type="match status" value="1"/>
</dbReference>
<keyword evidence="3" id="KW-1185">Reference proteome</keyword>
<dbReference type="GO" id="GO:0005634">
    <property type="term" value="C:nucleus"/>
    <property type="evidence" value="ECO:0007669"/>
    <property type="project" value="TreeGrafter"/>
</dbReference>
<protein>
    <submittedName>
        <fullName evidence="2">Nuclear receptor coactivator 7 140 kDa estrogen receptor-associated protein</fullName>
    </submittedName>
</protein>
<keyword evidence="2" id="KW-0675">Receptor</keyword>
<evidence type="ECO:0000313" key="2">
    <source>
        <dbReference type="EMBL" id="TWW79530.1"/>
    </source>
</evidence>
<evidence type="ECO:0000259" key="1">
    <source>
        <dbReference type="PROSITE" id="PS51886"/>
    </source>
</evidence>
<reference evidence="2 3" key="1">
    <citation type="submission" date="2019-04" db="EMBL/GenBank/DDBJ databases">
        <title>Chromosome genome assembly for Takifugu flavidus.</title>
        <authorList>
            <person name="Xiao S."/>
        </authorList>
    </citation>
    <scope>NUCLEOTIDE SEQUENCE [LARGE SCALE GENOMIC DNA]</scope>
    <source>
        <strain evidence="2">HTHZ2018</strain>
        <tissue evidence="2">Muscle</tissue>
    </source>
</reference>
<name>A0A5C6PML2_9TELE</name>
<dbReference type="GO" id="GO:0006979">
    <property type="term" value="P:response to oxidative stress"/>
    <property type="evidence" value="ECO:0007669"/>
    <property type="project" value="TreeGrafter"/>
</dbReference>
<accession>A0A5C6PML2</accession>
<feature type="domain" description="TLDc" evidence="1">
    <location>
        <begin position="143"/>
        <end position="304"/>
    </location>
</feature>
<dbReference type="SMART" id="SM00584">
    <property type="entry name" value="TLDc"/>
    <property type="match status" value="1"/>
</dbReference>
<dbReference type="Pfam" id="PF07534">
    <property type="entry name" value="TLD"/>
    <property type="match status" value="1"/>
</dbReference>
<organism evidence="2 3">
    <name type="scientific">Takifugu flavidus</name>
    <name type="common">sansaifugu</name>
    <dbReference type="NCBI Taxonomy" id="433684"/>
    <lineage>
        <taxon>Eukaryota</taxon>
        <taxon>Metazoa</taxon>
        <taxon>Chordata</taxon>
        <taxon>Craniata</taxon>
        <taxon>Vertebrata</taxon>
        <taxon>Euteleostomi</taxon>
        <taxon>Actinopterygii</taxon>
        <taxon>Neopterygii</taxon>
        <taxon>Teleostei</taxon>
        <taxon>Neoteleostei</taxon>
        <taxon>Acanthomorphata</taxon>
        <taxon>Eupercaria</taxon>
        <taxon>Tetraodontiformes</taxon>
        <taxon>Tetradontoidea</taxon>
        <taxon>Tetraodontidae</taxon>
        <taxon>Takifugu</taxon>
    </lineage>
</organism>
<dbReference type="PROSITE" id="PS51886">
    <property type="entry name" value="TLDC"/>
    <property type="match status" value="1"/>
</dbReference>
<dbReference type="InterPro" id="IPR006571">
    <property type="entry name" value="TLDc_dom"/>
</dbReference>
<dbReference type="GO" id="GO:0006357">
    <property type="term" value="P:regulation of transcription by RNA polymerase II"/>
    <property type="evidence" value="ECO:0007669"/>
    <property type="project" value="TreeGrafter"/>
</dbReference>
<sequence>MLRWQIDTAALLLEHHRSPSLHSLRSHPSSVAMGVAYSVGEVDHLYTFFVQWSPEIYKKHPKPHYHHREKQQKCHRVVEKKKVAVVSKHLNNRVSTAAKNWEIITVKDAKRRLSLSSEDSELEDSEYQKEVDDGFPVLVVQSQLLHDHHTKMLAAHMPARTQGYSWQLVYSTAVHGSSLKTLYRKMAGLDSPVLLVIKDMHKKVFGAFSSDPFRVSKSCYGTGETFLFNFNPDFKVYRWSGKNTYFVSGDLESLQIGGGGGGFGLWLDADLYHGSSFSCPTFSSPSLSTHKDFIVQDVEVWTVQS</sequence>
<dbReference type="EMBL" id="RHFK02000002">
    <property type="protein sequence ID" value="TWW79530.1"/>
    <property type="molecule type" value="Genomic_DNA"/>
</dbReference>
<proteinExistence type="predicted"/>